<dbReference type="CDD" id="cd05403">
    <property type="entry name" value="NT_KNTase_like"/>
    <property type="match status" value="1"/>
</dbReference>
<feature type="domain" description="Polymerase nucleotidyl transferase" evidence="1">
    <location>
        <begin position="20"/>
        <end position="71"/>
    </location>
</feature>
<dbReference type="GO" id="GO:0016779">
    <property type="term" value="F:nucleotidyltransferase activity"/>
    <property type="evidence" value="ECO:0007669"/>
    <property type="project" value="InterPro"/>
</dbReference>
<dbReference type="InterPro" id="IPR002934">
    <property type="entry name" value="Polymerase_NTP_transf_dom"/>
</dbReference>
<dbReference type="Proteomes" id="UP000606580">
    <property type="component" value="Unassembled WGS sequence"/>
</dbReference>
<dbReference type="SUPFAM" id="SSF81301">
    <property type="entry name" value="Nucleotidyltransferase"/>
    <property type="match status" value="1"/>
</dbReference>
<dbReference type="AlphaFoldDB" id="A0A848DBB4"/>
<keyword evidence="2" id="KW-0808">Transferase</keyword>
<accession>A0A848DBB4</accession>
<dbReference type="InterPro" id="IPR052548">
    <property type="entry name" value="Type_VII_TA_antitoxin"/>
</dbReference>
<dbReference type="PANTHER" id="PTHR33933:SF1">
    <property type="entry name" value="PROTEIN ADENYLYLTRANSFERASE MNTA-RELATED"/>
    <property type="match status" value="1"/>
</dbReference>
<dbReference type="InterPro" id="IPR043519">
    <property type="entry name" value="NT_sf"/>
</dbReference>
<proteinExistence type="predicted"/>
<gene>
    <name evidence="2" type="ORF">GIS02_04415</name>
</gene>
<name>A0A848DBB4_9EURY</name>
<dbReference type="Pfam" id="PF01909">
    <property type="entry name" value="NTP_transf_2"/>
    <property type="match status" value="1"/>
</dbReference>
<sequence>MSDLKHADRNEIAKGFADDILKIFGDKIQNVILFGSVARGESDEESDIDILVITTEEDFRIRRELIGMAFQILSKHIMIFLLRCYRKGTLMLPRIYHS</sequence>
<dbReference type="PANTHER" id="PTHR33933">
    <property type="entry name" value="NUCLEOTIDYLTRANSFERASE"/>
    <property type="match status" value="1"/>
</dbReference>
<protein>
    <submittedName>
        <fullName evidence="2">Nucleotidyltransferase domain-containing protein</fullName>
    </submittedName>
</protein>
<dbReference type="Gene3D" id="3.30.460.10">
    <property type="entry name" value="Beta Polymerase, domain 2"/>
    <property type="match status" value="1"/>
</dbReference>
<evidence type="ECO:0000313" key="2">
    <source>
        <dbReference type="EMBL" id="NMG83432.1"/>
    </source>
</evidence>
<reference evidence="2" key="1">
    <citation type="journal article" date="2020" name="MBio">
        <title>'Candidatus Ethanoperedens,' a Thermophilic Genus of Archaea Mediating the Anaerobic Oxidation of Ethane.</title>
        <authorList>
            <person name="Hahn C.J."/>
            <person name="Laso-Perez R."/>
            <person name="Vulcano F."/>
            <person name="Vaziourakis K.M."/>
            <person name="Stokke R."/>
            <person name="Steen I.H."/>
            <person name="Teske A."/>
            <person name="Boetius A."/>
            <person name="Liebeke M."/>
            <person name="Amann R."/>
            <person name="Knittel K."/>
            <person name="Wegener G."/>
        </authorList>
    </citation>
    <scope>NUCLEOTIDE SEQUENCE</scope>
    <source>
        <strain evidence="2">GoM-Arc1-LC-WB58</strain>
    </source>
</reference>
<comment type="caution">
    <text evidence="2">The sequence shown here is derived from an EMBL/GenBank/DDBJ whole genome shotgun (WGS) entry which is preliminary data.</text>
</comment>
<organism evidence="2 3">
    <name type="scientific">Candidatus Ethanoperedens thermophilum</name>
    <dbReference type="NCBI Taxonomy" id="2766897"/>
    <lineage>
        <taxon>Archaea</taxon>
        <taxon>Methanobacteriati</taxon>
        <taxon>Methanobacteriota</taxon>
        <taxon>Stenosarchaea group</taxon>
        <taxon>Methanomicrobia</taxon>
        <taxon>Methanosarcinales</taxon>
        <taxon>Methanosarcinales incertae sedis</taxon>
        <taxon>GOM Arc I cluster</taxon>
        <taxon>Candidatus Ethanoperedens</taxon>
    </lineage>
</organism>
<evidence type="ECO:0000259" key="1">
    <source>
        <dbReference type="Pfam" id="PF01909"/>
    </source>
</evidence>
<evidence type="ECO:0000313" key="3">
    <source>
        <dbReference type="Proteomes" id="UP000606580"/>
    </source>
</evidence>
<dbReference type="EMBL" id="WNEG01000082">
    <property type="protein sequence ID" value="NMG83432.1"/>
    <property type="molecule type" value="Genomic_DNA"/>
</dbReference>